<dbReference type="OrthoDB" id="3828294at2"/>
<feature type="transmembrane region" description="Helical" evidence="4">
    <location>
        <begin position="1105"/>
        <end position="1126"/>
    </location>
</feature>
<dbReference type="GO" id="GO:0016798">
    <property type="term" value="F:hydrolase activity, acting on glycosyl bonds"/>
    <property type="evidence" value="ECO:0007669"/>
    <property type="project" value="UniProtKB-KW"/>
</dbReference>
<feature type="compositionally biased region" description="Polar residues" evidence="3">
    <location>
        <begin position="788"/>
        <end position="803"/>
    </location>
</feature>
<evidence type="ECO:0000313" key="7">
    <source>
        <dbReference type="EMBL" id="PFG17125.1"/>
    </source>
</evidence>
<keyword evidence="1" id="KW-0326">Glycosidase</keyword>
<accession>A0A2A9CST3</accession>
<keyword evidence="4" id="KW-0812">Transmembrane</keyword>
<dbReference type="SMART" id="SM00060">
    <property type="entry name" value="FN3"/>
    <property type="match status" value="1"/>
</dbReference>
<evidence type="ECO:0000256" key="4">
    <source>
        <dbReference type="SAM" id="Phobius"/>
    </source>
</evidence>
<dbReference type="Pfam" id="PF00041">
    <property type="entry name" value="fn3"/>
    <property type="match status" value="1"/>
</dbReference>
<dbReference type="GO" id="GO:0000272">
    <property type="term" value="P:polysaccharide catabolic process"/>
    <property type="evidence" value="ECO:0007669"/>
    <property type="project" value="UniProtKB-KW"/>
</dbReference>
<sequence>MSGALQKRTITSPARPVRHGRRSARLSLIGLSVAGLLLASIAAATPAHAEVADNDGAPLSFAYQYTGSLTSGSCMNPARGYGYYGDLWVTSADVGDASFYMEGSDEGWFDPFLQVLLDQTTVSAEDDDSGAGPESYDAYLADVPVNASGYVVATSYDAGANGNYTLHSTVPLTLLTECPQAITALAPESLTYGDTGDYSASTSMAQPVSLNSLTPLVCTASSASYDPDNVGTWTITPTGIGTCELEATQSGGPHVSAAPAVRSTFTVEPRTLTLTGLSASKRFDGNTVAEVTGTAGLSGVVDGDQVGLSGTITEASFDSAQAGSRVVTVHGLGLTGAQADNYLLADTIAGDIQQASQTVSLNLPDSLTYGESGDVTASSSSELSVELTSLTPQVCTVSDGSLVAVAAGSCRVRAAQAGSTNYAAAETVEDEVEVAKRQLTLTGLTAVKDYDGTTDASVHGTAQLSGVLGSDKVQVAGSITGARYEVAGAGTRSVTIDGLSLTGDEAGNYVLDPHIAGEINPSAQVISWSDYSLLPSNSGDALPAASTSGAGELSYAVTDAGSADCTLHEGKLSFSGVGTCTLQAVASATENNLEAHAQITVTVAKLTRSVGWELASSWQFTDSGTSVPVATTEGDGTISYSVVDAGSAGCALDGRALTFRSAGSCVLRAEIPATIDYLGASAELGVTVLAGPPSAVPDVAVTMGLNQASVSWTPSANNGGAGHVRYTATAQPGGASCQTTGTWCVITGLKPKTDYRFSVQAATDAGASGATAAEGTFTAPTSIAPGSAPTTSTGDTSATVSDQRGQALDSVPVGANFQVTVSGFAPGSQVSIYTYSTPILLGTAIADSAGDATLRLKVPTTLEAGRHTLAAYGFGTDGSSVRAVAGYTVTVPVVPRHSATPAPSPTDVPTPSPSDVPTPAPTVVRPSATPTAPLPQPTPAATPQISPSAPPPVEQKTIGGISYPSYDPTSAEHAHESADTMLTALTLLGVLSAGAAGASALAAGTFGGGVGAAEGLGGAAAAGAAAAATRRGRGTLKAVEVKHHKFRREATAWGDRSATWVSPMVARFDAISLSAPARLNAWSPMVARLFGDAAYLRAMWGTWSLLIQLAGIGLGVAAGFSAGLVAVPPALGLVLAIVVLSCLDASAGFGAAIAYGLTIALGGGLSSPEAVRTVLAISLVFFAATLAGTAARPLRRPPSTSPAERFDRLADIVLATLIGAWALSAIVKATSAIAGAEFPLAASTTQIVAMFAAGMVCRYLLESVAAHFYPLRLAAVAPPQLSPPSRRQQIISAALRTALYLFFAYVYIGFNGYLAIGIVLFFVPLVLAAYQAKLPNLSRAVRWIPKGLIRTVALLIIGGALAALVKWLVPDPAQFVQVAFVVLGMPVLALTILGQFAREGETFQLNWLYRFLGVPLLGLGVALATGVITLF</sequence>
<keyword evidence="2" id="KW-0624">Polysaccharide degradation</keyword>
<keyword evidence="2" id="KW-0119">Carbohydrate metabolism</keyword>
<keyword evidence="1" id="KW-0378">Hydrolase</keyword>
<reference evidence="7 8" key="1">
    <citation type="submission" date="2017-10" db="EMBL/GenBank/DDBJ databases">
        <title>Sequencing the genomes of 1000 actinobacteria strains.</title>
        <authorList>
            <person name="Klenk H.-P."/>
        </authorList>
    </citation>
    <scope>NUCLEOTIDE SEQUENCE [LARGE SCALE GENOMIC DNA]</scope>
    <source>
        <strain evidence="7 8">DSM 15597</strain>
    </source>
</reference>
<keyword evidence="4" id="KW-1133">Transmembrane helix</keyword>
<name>A0A2A9CST3_9ACTN</name>
<feature type="compositionally biased region" description="Pro residues" evidence="3">
    <location>
        <begin position="902"/>
        <end position="920"/>
    </location>
</feature>
<gene>
    <name evidence="7" type="ORF">ATK74_1686</name>
</gene>
<dbReference type="InterPro" id="IPR003961">
    <property type="entry name" value="FN3_dom"/>
</dbReference>
<dbReference type="CDD" id="cd00063">
    <property type="entry name" value="FN3"/>
    <property type="match status" value="1"/>
</dbReference>
<feature type="transmembrane region" description="Helical" evidence="4">
    <location>
        <begin position="1313"/>
        <end position="1330"/>
    </location>
</feature>
<feature type="compositionally biased region" description="Low complexity" evidence="3">
    <location>
        <begin position="921"/>
        <end position="931"/>
    </location>
</feature>
<protein>
    <submittedName>
        <fullName evidence="7">Fibronectin type III domain protein</fullName>
    </submittedName>
</protein>
<organism evidence="7 8">
    <name type="scientific">Propionicimonas paludicola</name>
    <dbReference type="NCBI Taxonomy" id="185243"/>
    <lineage>
        <taxon>Bacteria</taxon>
        <taxon>Bacillati</taxon>
        <taxon>Actinomycetota</taxon>
        <taxon>Actinomycetes</taxon>
        <taxon>Propionibacteriales</taxon>
        <taxon>Nocardioidaceae</taxon>
        <taxon>Propionicimonas</taxon>
    </lineage>
</organism>
<feature type="transmembrane region" description="Helical" evidence="4">
    <location>
        <begin position="1170"/>
        <end position="1191"/>
    </location>
</feature>
<evidence type="ECO:0000256" key="2">
    <source>
        <dbReference type="ARBA" id="ARBA00023326"/>
    </source>
</evidence>
<dbReference type="InterPro" id="IPR036116">
    <property type="entry name" value="FN3_sf"/>
</dbReference>
<keyword evidence="4" id="KW-0472">Membrane</keyword>
<dbReference type="Gene3D" id="2.60.40.10">
    <property type="entry name" value="Immunoglobulins"/>
    <property type="match status" value="1"/>
</dbReference>
<feature type="transmembrane region" description="Helical" evidence="4">
    <location>
        <begin position="1133"/>
        <end position="1158"/>
    </location>
</feature>
<dbReference type="InterPro" id="IPR041248">
    <property type="entry name" value="YDG"/>
</dbReference>
<comment type="caution">
    <text evidence="7">The sequence shown here is derived from an EMBL/GenBank/DDBJ whole genome shotgun (WGS) entry which is preliminary data.</text>
</comment>
<evidence type="ECO:0000256" key="3">
    <source>
        <dbReference type="SAM" id="MobiDB-lite"/>
    </source>
</evidence>
<evidence type="ECO:0000256" key="1">
    <source>
        <dbReference type="ARBA" id="ARBA00023295"/>
    </source>
</evidence>
<feature type="domain" description="Fibronectin type-III" evidence="6">
    <location>
        <begin position="692"/>
        <end position="782"/>
    </location>
</feature>
<evidence type="ECO:0000259" key="6">
    <source>
        <dbReference type="PROSITE" id="PS50853"/>
    </source>
</evidence>
<feature type="transmembrane region" description="Helical" evidence="4">
    <location>
        <begin position="1351"/>
        <end position="1369"/>
    </location>
</feature>
<keyword evidence="5" id="KW-0732">Signal</keyword>
<dbReference type="Proteomes" id="UP000226079">
    <property type="component" value="Unassembled WGS sequence"/>
</dbReference>
<proteinExistence type="predicted"/>
<dbReference type="RefSeq" id="WP_098460584.1">
    <property type="nucleotide sequence ID" value="NZ_PDJC01000001.1"/>
</dbReference>
<evidence type="ECO:0000256" key="5">
    <source>
        <dbReference type="SAM" id="SignalP"/>
    </source>
</evidence>
<dbReference type="SUPFAM" id="SSF49265">
    <property type="entry name" value="Fibronectin type III"/>
    <property type="match status" value="1"/>
</dbReference>
<feature type="region of interest" description="Disordered" evidence="3">
    <location>
        <begin position="897"/>
        <end position="959"/>
    </location>
</feature>
<feature type="transmembrane region" description="Helical" evidence="4">
    <location>
        <begin position="1408"/>
        <end position="1430"/>
    </location>
</feature>
<feature type="transmembrane region" description="Helical" evidence="4">
    <location>
        <begin position="1375"/>
        <end position="1396"/>
    </location>
</feature>
<dbReference type="Pfam" id="PF18657">
    <property type="entry name" value="YDG"/>
    <property type="match status" value="2"/>
</dbReference>
<evidence type="ECO:0000313" key="8">
    <source>
        <dbReference type="Proteomes" id="UP000226079"/>
    </source>
</evidence>
<feature type="region of interest" description="Disordered" evidence="3">
    <location>
        <begin position="776"/>
        <end position="803"/>
    </location>
</feature>
<feature type="signal peptide" evidence="5">
    <location>
        <begin position="1"/>
        <end position="49"/>
    </location>
</feature>
<dbReference type="PROSITE" id="PS50853">
    <property type="entry name" value="FN3"/>
    <property type="match status" value="1"/>
</dbReference>
<dbReference type="InterPro" id="IPR013783">
    <property type="entry name" value="Ig-like_fold"/>
</dbReference>
<feature type="transmembrane region" description="Helical" evidence="4">
    <location>
        <begin position="1212"/>
        <end position="1234"/>
    </location>
</feature>
<feature type="chain" id="PRO_5012902412" evidence="5">
    <location>
        <begin position="50"/>
        <end position="1431"/>
    </location>
</feature>
<keyword evidence="8" id="KW-1185">Reference proteome</keyword>
<dbReference type="EMBL" id="PDJC01000001">
    <property type="protein sequence ID" value="PFG17125.1"/>
    <property type="molecule type" value="Genomic_DNA"/>
</dbReference>